<feature type="compositionally biased region" description="Low complexity" evidence="1">
    <location>
        <begin position="205"/>
        <end position="229"/>
    </location>
</feature>
<feature type="compositionally biased region" description="Pro residues" evidence="1">
    <location>
        <begin position="319"/>
        <end position="329"/>
    </location>
</feature>
<evidence type="ECO:0000256" key="1">
    <source>
        <dbReference type="SAM" id="MobiDB-lite"/>
    </source>
</evidence>
<dbReference type="RefSeq" id="WP_149797470.1">
    <property type="nucleotide sequence ID" value="NZ_FNBO01000001.1"/>
</dbReference>
<feature type="transmembrane region" description="Helical" evidence="2">
    <location>
        <begin position="21"/>
        <end position="47"/>
    </location>
</feature>
<protein>
    <submittedName>
        <fullName evidence="5">Uncharacterized protein</fullName>
    </submittedName>
</protein>
<keyword evidence="2" id="KW-0812">Transmembrane</keyword>
<dbReference type="InterPro" id="IPR055563">
    <property type="entry name" value="CdpA_N"/>
</dbReference>
<feature type="transmembrane region" description="Helical" evidence="2">
    <location>
        <begin position="59"/>
        <end position="79"/>
    </location>
</feature>
<evidence type="ECO:0000259" key="4">
    <source>
        <dbReference type="Pfam" id="PF23601"/>
    </source>
</evidence>
<feature type="transmembrane region" description="Helical" evidence="2">
    <location>
        <begin position="86"/>
        <end position="107"/>
    </location>
</feature>
<feature type="region of interest" description="Disordered" evidence="1">
    <location>
        <begin position="174"/>
        <end position="339"/>
    </location>
</feature>
<reference evidence="5 6" key="1">
    <citation type="submission" date="2016-10" db="EMBL/GenBank/DDBJ databases">
        <authorList>
            <person name="Varghese N."/>
            <person name="Submissions S."/>
        </authorList>
    </citation>
    <scope>NUCLEOTIDE SEQUENCE [LARGE SCALE GENOMIC DNA]</scope>
    <source>
        <strain evidence="5 6">CGMCC 1.3527</strain>
    </source>
</reference>
<accession>A0A1G7HS87</accession>
<evidence type="ECO:0000256" key="2">
    <source>
        <dbReference type="SAM" id="Phobius"/>
    </source>
</evidence>
<keyword evidence="6" id="KW-1185">Reference proteome</keyword>
<evidence type="ECO:0000313" key="5">
    <source>
        <dbReference type="EMBL" id="SDF03357.1"/>
    </source>
</evidence>
<feature type="domain" description="Cell division protein A N-terminal" evidence="3">
    <location>
        <begin position="2"/>
        <end position="154"/>
    </location>
</feature>
<gene>
    <name evidence="5" type="ORF">SAMN04488067_101499</name>
</gene>
<keyword evidence="2" id="KW-1133">Transmembrane helix</keyword>
<dbReference type="Pfam" id="PF23600">
    <property type="entry name" value="CdpA_N"/>
    <property type="match status" value="1"/>
</dbReference>
<feature type="compositionally biased region" description="Gly residues" evidence="1">
    <location>
        <begin position="267"/>
        <end position="277"/>
    </location>
</feature>
<feature type="compositionally biased region" description="Gly residues" evidence="1">
    <location>
        <begin position="230"/>
        <end position="241"/>
    </location>
</feature>
<feature type="transmembrane region" description="Helical" evidence="2">
    <location>
        <begin position="127"/>
        <end position="148"/>
    </location>
</feature>
<organism evidence="5 6">
    <name type="scientific">Halorubrum xinjiangense</name>
    <dbReference type="NCBI Taxonomy" id="261291"/>
    <lineage>
        <taxon>Archaea</taxon>
        <taxon>Methanobacteriati</taxon>
        <taxon>Methanobacteriota</taxon>
        <taxon>Stenosarchaea group</taxon>
        <taxon>Halobacteria</taxon>
        <taxon>Halobacteriales</taxon>
        <taxon>Haloferacaceae</taxon>
        <taxon>Halorubrum</taxon>
    </lineage>
</organism>
<name>A0A1G7HS87_9EURY</name>
<evidence type="ECO:0000313" key="6">
    <source>
        <dbReference type="Proteomes" id="UP000324020"/>
    </source>
</evidence>
<sequence length="380" mass="36873">MTSLSEAYGGRGRSGVDPRRLYLGVGSFVAGALLVVAGILVAAEVVLPSGFTSGTAREVGGIVGGVGVPLVLLGVMAVLPAERNTYVAAVVGAAVMCLGVALFAHAYPQQWVGGPRPELTDLTLPTAGVYFLGAATTLWSVFVGVANFKTRNDPGGTVSMEVTHKGETRVVEVPRDQLSGRGGIGLLGGTPDGEVETQTNRPDDGAAGSATRGGSSASASGGRANASSGSGAGASGAGGPATGAEASGAGGPATGAEASGAGSPATGAGGPATGSGGQSSVPGGRSGPGSAGVSDGGSAESDITSPLDDAGPAGGPSSPATPEPTPSPGSPAARDGPGDTYCGNCAKFDYVRTDDGMRPYCAHYDELMDDMEACDSWTPR</sequence>
<evidence type="ECO:0000259" key="3">
    <source>
        <dbReference type="Pfam" id="PF23600"/>
    </source>
</evidence>
<dbReference type="OrthoDB" id="235883at2157"/>
<feature type="compositionally biased region" description="Low complexity" evidence="1">
    <location>
        <begin position="254"/>
        <end position="266"/>
    </location>
</feature>
<proteinExistence type="predicted"/>
<keyword evidence="2" id="KW-0472">Membrane</keyword>
<dbReference type="EMBL" id="FNBO01000001">
    <property type="protein sequence ID" value="SDF03357.1"/>
    <property type="molecule type" value="Genomic_DNA"/>
</dbReference>
<dbReference type="Proteomes" id="UP000324020">
    <property type="component" value="Unassembled WGS sequence"/>
</dbReference>
<dbReference type="InterPro" id="IPR055564">
    <property type="entry name" value="CdpA_C"/>
</dbReference>
<dbReference type="Pfam" id="PF23601">
    <property type="entry name" value="CdpA_C"/>
    <property type="match status" value="1"/>
</dbReference>
<feature type="domain" description="Cell division protein A C-terminal" evidence="4">
    <location>
        <begin position="339"/>
        <end position="380"/>
    </location>
</feature>
<feature type="compositionally biased region" description="Gly residues" evidence="1">
    <location>
        <begin position="180"/>
        <end position="191"/>
    </location>
</feature>
<dbReference type="AlphaFoldDB" id="A0A1G7HS87"/>